<evidence type="ECO:0000313" key="2">
    <source>
        <dbReference type="Proteomes" id="UP000239898"/>
    </source>
</evidence>
<comment type="caution">
    <text evidence="1">The sequence shown here is derived from an EMBL/GenBank/DDBJ whole genome shotgun (WGS) entry which is preliminary data.</text>
</comment>
<reference evidence="1 2" key="1">
    <citation type="submission" date="2016-08" db="EMBL/GenBank/DDBJ databases">
        <title>Evolution of the type three secretion system and type three effector repertoires in Xanthomonas.</title>
        <authorList>
            <person name="Merda D."/>
            <person name="Briand M."/>
            <person name="Bosis E."/>
            <person name="Rousseau C."/>
            <person name="Portier P."/>
            <person name="Jacques M.-A."/>
            <person name="Fischer-Le Saux M."/>
        </authorList>
    </citation>
    <scope>NUCLEOTIDE SEQUENCE [LARGE SCALE GENOMIC DNA]</scope>
    <source>
        <strain evidence="1 2">CFBP 4691</strain>
    </source>
</reference>
<dbReference type="AlphaFoldDB" id="A0A2S6ZLY2"/>
<evidence type="ECO:0000313" key="1">
    <source>
        <dbReference type="EMBL" id="PPT93254.1"/>
    </source>
</evidence>
<gene>
    <name evidence="1" type="ORF">XthCFBP4691_01190</name>
</gene>
<protein>
    <recommendedName>
        <fullName evidence="3">DUF4143 domain-containing protein</fullName>
    </recommendedName>
</protein>
<sequence>MIIQSEPAPLRLGRPSEEHMRLASLARLLGGYRYRYGSEVQLHDAMASVLESAGLTFERELRLDARNRVDFWLDGIVIEVKVGGSLSEALHQADRYVHLPMVTGVLLASTERWGDTSLRERPAWNGKPFQLVRLSRQAL</sequence>
<evidence type="ECO:0008006" key="3">
    <source>
        <dbReference type="Google" id="ProtNLM"/>
    </source>
</evidence>
<proteinExistence type="predicted"/>
<dbReference type="RefSeq" id="WP_128418726.1">
    <property type="nucleotide sequence ID" value="NZ_CP049017.1"/>
</dbReference>
<dbReference type="EMBL" id="MIGX01000002">
    <property type="protein sequence ID" value="PPT93254.1"/>
    <property type="molecule type" value="Genomic_DNA"/>
</dbReference>
<keyword evidence="2" id="KW-1185">Reference proteome</keyword>
<accession>A0A2S6ZLY2</accession>
<name>A0A2S6ZLY2_9XANT</name>
<dbReference type="OrthoDB" id="6901958at2"/>
<dbReference type="Proteomes" id="UP000239898">
    <property type="component" value="Unassembled WGS sequence"/>
</dbReference>
<organism evidence="1 2">
    <name type="scientific">Xanthomonas theicola</name>
    <dbReference type="NCBI Taxonomy" id="56464"/>
    <lineage>
        <taxon>Bacteria</taxon>
        <taxon>Pseudomonadati</taxon>
        <taxon>Pseudomonadota</taxon>
        <taxon>Gammaproteobacteria</taxon>
        <taxon>Lysobacterales</taxon>
        <taxon>Lysobacteraceae</taxon>
        <taxon>Xanthomonas</taxon>
    </lineage>
</organism>